<dbReference type="GO" id="GO:0017183">
    <property type="term" value="P:protein histidyl modification to diphthamide"/>
    <property type="evidence" value="ECO:0007669"/>
    <property type="project" value="InterPro"/>
</dbReference>
<keyword evidence="5" id="KW-0408">Iron</keyword>
<comment type="subcellular location">
    <subcellularLocation>
        <location evidence="2">Cytoplasm</location>
    </subcellularLocation>
    <subcellularLocation>
        <location evidence="1">Nucleus</location>
    </subcellularLocation>
</comment>
<evidence type="ECO:0000256" key="6">
    <source>
        <dbReference type="ARBA" id="ARBA00023242"/>
    </source>
</evidence>
<dbReference type="Proteomes" id="UP001161247">
    <property type="component" value="Chromosome 7"/>
</dbReference>
<evidence type="ECO:0000256" key="4">
    <source>
        <dbReference type="ARBA" id="ARBA00022723"/>
    </source>
</evidence>
<evidence type="ECO:0000259" key="7">
    <source>
        <dbReference type="PROSITE" id="PS50076"/>
    </source>
</evidence>
<reference evidence="9" key="1">
    <citation type="submission" date="2023-03" db="EMBL/GenBank/DDBJ databases">
        <authorList>
            <person name="Julca I."/>
        </authorList>
    </citation>
    <scope>NUCLEOTIDE SEQUENCE</scope>
</reference>
<accession>A0AAV1E0L2</accession>
<evidence type="ECO:0000313" key="9">
    <source>
        <dbReference type="EMBL" id="CAI9113607.1"/>
    </source>
</evidence>
<dbReference type="SUPFAM" id="SSF144217">
    <property type="entry name" value="CSL zinc finger"/>
    <property type="match status" value="1"/>
</dbReference>
<dbReference type="PANTHER" id="PTHR21454">
    <property type="entry name" value="DPH3 HOMOLOG-RELATED"/>
    <property type="match status" value="1"/>
</dbReference>
<dbReference type="InterPro" id="IPR044248">
    <property type="entry name" value="DPH3/4-like"/>
</dbReference>
<dbReference type="PROSITE" id="PS51074">
    <property type="entry name" value="DPH_MB"/>
    <property type="match status" value="1"/>
</dbReference>
<comment type="similarity">
    <text evidence="3">Belongs to the DPH4 family.</text>
</comment>
<feature type="domain" description="DPH-type MB" evidence="8">
    <location>
        <begin position="93"/>
        <end position="172"/>
    </location>
</feature>
<keyword evidence="4" id="KW-0479">Metal-binding</keyword>
<dbReference type="AlphaFoldDB" id="A0AAV1E0L2"/>
<gene>
    <name evidence="9" type="ORF">OLC1_LOCUS20578</name>
</gene>
<evidence type="ECO:0000256" key="5">
    <source>
        <dbReference type="ARBA" id="ARBA00023004"/>
    </source>
</evidence>
<dbReference type="PRINTS" id="PR00625">
    <property type="entry name" value="JDOMAIN"/>
</dbReference>
<dbReference type="GO" id="GO:0005634">
    <property type="term" value="C:nucleus"/>
    <property type="evidence" value="ECO:0007669"/>
    <property type="project" value="UniProtKB-SubCell"/>
</dbReference>
<dbReference type="Gene3D" id="1.10.287.110">
    <property type="entry name" value="DnaJ domain"/>
    <property type="match status" value="1"/>
</dbReference>
<feature type="domain" description="J" evidence="7">
    <location>
        <begin position="12"/>
        <end position="84"/>
    </location>
</feature>
<dbReference type="Gene3D" id="3.10.660.10">
    <property type="entry name" value="DPH Zinc finger"/>
    <property type="match status" value="1"/>
</dbReference>
<keyword evidence="6" id="KW-0539">Nucleus</keyword>
<dbReference type="EMBL" id="OX459124">
    <property type="protein sequence ID" value="CAI9113607.1"/>
    <property type="molecule type" value="Genomic_DNA"/>
</dbReference>
<protein>
    <submittedName>
        <fullName evidence="9">OLC1v1014240C1</fullName>
    </submittedName>
</protein>
<evidence type="ECO:0000259" key="8">
    <source>
        <dbReference type="PROSITE" id="PS51074"/>
    </source>
</evidence>
<dbReference type="InterPro" id="IPR001623">
    <property type="entry name" value="DnaJ_domain"/>
</dbReference>
<dbReference type="InterPro" id="IPR007872">
    <property type="entry name" value="DPH_MB_dom"/>
</dbReference>
<dbReference type="PROSITE" id="PS50076">
    <property type="entry name" value="DNAJ_2"/>
    <property type="match status" value="1"/>
</dbReference>
<evidence type="ECO:0000256" key="1">
    <source>
        <dbReference type="ARBA" id="ARBA00004123"/>
    </source>
</evidence>
<evidence type="ECO:0000313" key="10">
    <source>
        <dbReference type="Proteomes" id="UP001161247"/>
    </source>
</evidence>
<dbReference type="PANTHER" id="PTHR21454:SF47">
    <property type="entry name" value="DNAJ HEAT SHOCK N-TERMINAL DOMAIN-CONTAINING PROTEIN"/>
    <property type="match status" value="1"/>
</dbReference>
<dbReference type="GO" id="GO:0005829">
    <property type="term" value="C:cytosol"/>
    <property type="evidence" value="ECO:0007669"/>
    <property type="project" value="TreeGrafter"/>
</dbReference>
<organism evidence="9 10">
    <name type="scientific">Oldenlandia corymbosa var. corymbosa</name>
    <dbReference type="NCBI Taxonomy" id="529605"/>
    <lineage>
        <taxon>Eukaryota</taxon>
        <taxon>Viridiplantae</taxon>
        <taxon>Streptophyta</taxon>
        <taxon>Embryophyta</taxon>
        <taxon>Tracheophyta</taxon>
        <taxon>Spermatophyta</taxon>
        <taxon>Magnoliopsida</taxon>
        <taxon>eudicotyledons</taxon>
        <taxon>Gunneridae</taxon>
        <taxon>Pentapetalae</taxon>
        <taxon>asterids</taxon>
        <taxon>lamiids</taxon>
        <taxon>Gentianales</taxon>
        <taxon>Rubiaceae</taxon>
        <taxon>Rubioideae</taxon>
        <taxon>Spermacoceae</taxon>
        <taxon>Hedyotis-Oldenlandia complex</taxon>
        <taxon>Oldenlandia</taxon>
    </lineage>
</organism>
<dbReference type="InterPro" id="IPR036671">
    <property type="entry name" value="DPH_MB_sf"/>
</dbReference>
<evidence type="ECO:0000256" key="3">
    <source>
        <dbReference type="ARBA" id="ARBA00006169"/>
    </source>
</evidence>
<proteinExistence type="inferred from homology"/>
<dbReference type="Pfam" id="PF00226">
    <property type="entry name" value="DnaJ"/>
    <property type="match status" value="1"/>
</dbReference>
<dbReference type="InterPro" id="IPR036869">
    <property type="entry name" value="J_dom_sf"/>
</dbReference>
<dbReference type="SMART" id="SM00271">
    <property type="entry name" value="DnaJ"/>
    <property type="match status" value="1"/>
</dbReference>
<sequence>MMIISNYSVQRTYYDILGVREDASFDEIRSAYRSSVLSSHPDKLLQESELLNSSHGSGNKFIEVQQAWKILSNPRDRGMYDIELQKLRDQALTCDDVRLEDFSIEESDDSLELSYSCRCGDYFVIDSSELMEVGYSLSKKGSEFILHSVKSLPASVILPCGSCSLKILLSIDVNDSLQIDGHFINSYSSIMIRCFMENKPILPMQIESEMDSGEEGCHWSVFDGIKKSTVRSASPEALMAEINSAISSLEYAHSTAYLQSVCSDPKDDVGGKSTTTSNYDARMADEAYKLGLAAMASGKLNEAIQSLNVALTKCPPDKTSAIAKIRSLISLTSQQLQKSSN</sequence>
<dbReference type="GO" id="GO:0046872">
    <property type="term" value="F:metal ion binding"/>
    <property type="evidence" value="ECO:0007669"/>
    <property type="project" value="UniProtKB-KW"/>
</dbReference>
<dbReference type="Pfam" id="PF05207">
    <property type="entry name" value="Zn_ribbon_CSL"/>
    <property type="match status" value="1"/>
</dbReference>
<dbReference type="CDD" id="cd06257">
    <property type="entry name" value="DnaJ"/>
    <property type="match status" value="1"/>
</dbReference>
<dbReference type="SUPFAM" id="SSF46565">
    <property type="entry name" value="Chaperone J-domain"/>
    <property type="match status" value="1"/>
</dbReference>
<keyword evidence="10" id="KW-1185">Reference proteome</keyword>
<evidence type="ECO:0000256" key="2">
    <source>
        <dbReference type="ARBA" id="ARBA00004496"/>
    </source>
</evidence>
<name>A0AAV1E0L2_OLDCO</name>